<evidence type="ECO:0000313" key="3">
    <source>
        <dbReference type="Proteomes" id="UP001501020"/>
    </source>
</evidence>
<feature type="region of interest" description="Disordered" evidence="1">
    <location>
        <begin position="1"/>
        <end position="29"/>
    </location>
</feature>
<dbReference type="Proteomes" id="UP001501020">
    <property type="component" value="Unassembled WGS sequence"/>
</dbReference>
<accession>A0ABP5LWX1</accession>
<reference evidence="3" key="1">
    <citation type="journal article" date="2019" name="Int. J. Syst. Evol. Microbiol.">
        <title>The Global Catalogue of Microorganisms (GCM) 10K type strain sequencing project: providing services to taxonomists for standard genome sequencing and annotation.</title>
        <authorList>
            <consortium name="The Broad Institute Genomics Platform"/>
            <consortium name="The Broad Institute Genome Sequencing Center for Infectious Disease"/>
            <person name="Wu L."/>
            <person name="Ma J."/>
        </authorList>
    </citation>
    <scope>NUCLEOTIDE SEQUENCE [LARGE SCALE GENOMIC DNA]</scope>
    <source>
        <strain evidence="3">JCM 13850</strain>
    </source>
</reference>
<dbReference type="RefSeq" id="WP_344274569.1">
    <property type="nucleotide sequence ID" value="NZ_BAAAMR010000062.1"/>
</dbReference>
<comment type="caution">
    <text evidence="2">The sequence shown here is derived from an EMBL/GenBank/DDBJ whole genome shotgun (WGS) entry which is preliminary data.</text>
</comment>
<sequence length="116" mass="11073">MAQGVASAPPGRTGGGAGTGALRARGLRPAPGRSVEVVVEAAIGIADAKGMATLSSVVRGAGRGADGGRVVAGGAGRRACRRRGSGTGGEALLEVAPGGRLSGARRPRVCGAKCSA</sequence>
<organism evidence="2 3">
    <name type="scientific">Actinomadura napierensis</name>
    <dbReference type="NCBI Taxonomy" id="267854"/>
    <lineage>
        <taxon>Bacteria</taxon>
        <taxon>Bacillati</taxon>
        <taxon>Actinomycetota</taxon>
        <taxon>Actinomycetes</taxon>
        <taxon>Streptosporangiales</taxon>
        <taxon>Thermomonosporaceae</taxon>
        <taxon>Actinomadura</taxon>
    </lineage>
</organism>
<proteinExistence type="predicted"/>
<protein>
    <submittedName>
        <fullName evidence="2">Uncharacterized protein</fullName>
    </submittedName>
</protein>
<dbReference type="EMBL" id="BAAAMR010000062">
    <property type="protein sequence ID" value="GAA2153668.1"/>
    <property type="molecule type" value="Genomic_DNA"/>
</dbReference>
<evidence type="ECO:0000256" key="1">
    <source>
        <dbReference type="SAM" id="MobiDB-lite"/>
    </source>
</evidence>
<name>A0ABP5LWX1_9ACTN</name>
<feature type="compositionally biased region" description="Low complexity" evidence="1">
    <location>
        <begin position="20"/>
        <end position="29"/>
    </location>
</feature>
<evidence type="ECO:0000313" key="2">
    <source>
        <dbReference type="EMBL" id="GAA2153668.1"/>
    </source>
</evidence>
<gene>
    <name evidence="2" type="ORF">GCM10009727_60280</name>
</gene>
<keyword evidence="3" id="KW-1185">Reference proteome</keyword>